<organism evidence="2 3">
    <name type="scientific">Diatrype stigma</name>
    <dbReference type="NCBI Taxonomy" id="117547"/>
    <lineage>
        <taxon>Eukaryota</taxon>
        <taxon>Fungi</taxon>
        <taxon>Dikarya</taxon>
        <taxon>Ascomycota</taxon>
        <taxon>Pezizomycotina</taxon>
        <taxon>Sordariomycetes</taxon>
        <taxon>Xylariomycetidae</taxon>
        <taxon>Xylariales</taxon>
        <taxon>Diatrypaceae</taxon>
        <taxon>Diatrype</taxon>
    </lineage>
</organism>
<evidence type="ECO:0000313" key="3">
    <source>
        <dbReference type="Proteomes" id="UP001320420"/>
    </source>
</evidence>
<protein>
    <submittedName>
        <fullName evidence="2">Uncharacterized protein</fullName>
    </submittedName>
</protein>
<comment type="caution">
    <text evidence="2">The sequence shown here is derived from an EMBL/GenBank/DDBJ whole genome shotgun (WGS) entry which is preliminary data.</text>
</comment>
<proteinExistence type="predicted"/>
<accession>A0AAN9V2B6</accession>
<feature type="compositionally biased region" description="Polar residues" evidence="1">
    <location>
        <begin position="203"/>
        <end position="217"/>
    </location>
</feature>
<feature type="compositionally biased region" description="Polar residues" evidence="1">
    <location>
        <begin position="34"/>
        <end position="45"/>
    </location>
</feature>
<reference evidence="2 3" key="1">
    <citation type="submission" date="2024-02" db="EMBL/GenBank/DDBJ databases">
        <title>De novo assembly and annotation of 12 fungi associated with fruit tree decline syndrome in Ontario, Canada.</title>
        <authorList>
            <person name="Sulman M."/>
            <person name="Ellouze W."/>
            <person name="Ilyukhin E."/>
        </authorList>
    </citation>
    <scope>NUCLEOTIDE SEQUENCE [LARGE SCALE GENOMIC DNA]</scope>
    <source>
        <strain evidence="2 3">M11/M66-122</strain>
    </source>
</reference>
<dbReference type="Proteomes" id="UP001320420">
    <property type="component" value="Unassembled WGS sequence"/>
</dbReference>
<feature type="region of interest" description="Disordered" evidence="1">
    <location>
        <begin position="28"/>
        <end position="52"/>
    </location>
</feature>
<dbReference type="AlphaFoldDB" id="A0AAN9V2B6"/>
<sequence length="386" mass="42444">MASFRSVLDNADSPRIVTRGRARLMQASPGLVRSQATQSTWQSPPSMVEDSIPQNHVRSTTFTSPTRVLEHYLQAFDSSPQAYTRSSGANSEQIIAGTPVRPQDDQGDEESHCQKPNSTPIVPRTPFPATPVQRGECIDTHVARTELGTRNGTPDTRSVISQSSAGAIEETTLGSSFEVPSAGRADSEPLPSKKAQEAAADSTPRQLARTSSDTGPRTSKRKTTVVTVDFLSSHGLKYESLELYAPDPAISTSPVEPQGLVTPNLGRLAKSLETEKPFRPKEQTRELRQTERGYWLLDCATWSAKLKRDCWAFLANYIGTGAAGWGVSCRRDAEFRWVRTYCWGTVVPHIYLLLYLATQREILFTGASWVDGDGETVIVMGAREQR</sequence>
<evidence type="ECO:0000313" key="2">
    <source>
        <dbReference type="EMBL" id="KAK7753209.1"/>
    </source>
</evidence>
<keyword evidence="3" id="KW-1185">Reference proteome</keyword>
<feature type="region of interest" description="Disordered" evidence="1">
    <location>
        <begin position="98"/>
        <end position="222"/>
    </location>
</feature>
<feature type="compositionally biased region" description="Polar residues" evidence="1">
    <location>
        <begin position="148"/>
        <end position="165"/>
    </location>
</feature>
<name>A0AAN9V2B6_9PEZI</name>
<evidence type="ECO:0000256" key="1">
    <source>
        <dbReference type="SAM" id="MobiDB-lite"/>
    </source>
</evidence>
<gene>
    <name evidence="2" type="ORF">SLS62_004728</name>
</gene>
<dbReference type="EMBL" id="JAKJXP020000030">
    <property type="protein sequence ID" value="KAK7753209.1"/>
    <property type="molecule type" value="Genomic_DNA"/>
</dbReference>